<organism evidence="2 3">
    <name type="scientific">Corynebacterium provencense</name>
    <dbReference type="NCBI Taxonomy" id="1737425"/>
    <lineage>
        <taxon>Bacteria</taxon>
        <taxon>Bacillati</taxon>
        <taxon>Actinomycetota</taxon>
        <taxon>Actinomycetes</taxon>
        <taxon>Mycobacteriales</taxon>
        <taxon>Corynebacteriaceae</taxon>
        <taxon>Corynebacterium</taxon>
    </lineage>
</organism>
<feature type="chain" id="PRO_5039365657" evidence="1">
    <location>
        <begin position="36"/>
        <end position="462"/>
    </location>
</feature>
<dbReference type="GO" id="GO:0050348">
    <property type="term" value="F:trehalose O-mycolyltransferase activity"/>
    <property type="evidence" value="ECO:0007669"/>
    <property type="project" value="UniProtKB-EC"/>
</dbReference>
<keyword evidence="2" id="KW-0012">Acyltransferase</keyword>
<dbReference type="AlphaFoldDB" id="A0A2Z3YP02"/>
<dbReference type="InterPro" id="IPR050583">
    <property type="entry name" value="Mycobacterial_A85_antigen"/>
</dbReference>
<dbReference type="PANTHER" id="PTHR48098:SF1">
    <property type="entry name" value="DIACYLGLYCEROL ACYLTRANSFERASE_MYCOLYLTRANSFERASE AG85A"/>
    <property type="match status" value="1"/>
</dbReference>
<dbReference type="Proteomes" id="UP000247696">
    <property type="component" value="Chromosome"/>
</dbReference>
<sequence length="462" mass="48968">MLRHVCSRVASAVIATALPLSVGVVTGAGSGSAVAGEPQPAMTVNSAKSAVPGSRFSGSAQIDGPFATRADAEADGYVDEAKAGWRDLVYHAEAGSDLREGSSWEAGDRYSRMEELKVTSRAMGGREIPVVTIKARNNPESAPTLYLLNGADGGEGEANWLKRTSAVDFYGDRIGDVNVVIPMAGAYSYYTDWQEPTSSLDTDAHGVGTTQKWETFLTQELPSPLEKHLGTTSDRRGIIGLSMSGSTSLVYAEKYPGFYSAVGAYSGCAATSGEFSRATQIVLNRGDATFNQMWGDPDGTVALENDALANADRLADQHNIYVSSATGLLGEHDVTSGDVLDGRAYEMITPLTDGFAIEAGSNVCTHLLKSATDAHGITEASNNLVYNIRETGTHQWAYWQDDMWESWPVIAAGLGLDVDEARTDAAAARTEYLQANPGRGAEGSTPVSSLPSFFDAVEQAFS</sequence>
<dbReference type="Gene3D" id="3.40.50.1820">
    <property type="entry name" value="alpha/beta hydrolase"/>
    <property type="match status" value="1"/>
</dbReference>
<dbReference type="STRING" id="1737425.GCA_900049755_00472"/>
<evidence type="ECO:0000256" key="1">
    <source>
        <dbReference type="SAM" id="SignalP"/>
    </source>
</evidence>
<dbReference type="OrthoDB" id="4510758at2"/>
<dbReference type="SUPFAM" id="SSF53474">
    <property type="entry name" value="alpha/beta-Hydrolases"/>
    <property type="match status" value="1"/>
</dbReference>
<keyword evidence="2" id="KW-0808">Transferase</keyword>
<dbReference type="InterPro" id="IPR029058">
    <property type="entry name" value="AB_hydrolase_fold"/>
</dbReference>
<feature type="signal peptide" evidence="1">
    <location>
        <begin position="1"/>
        <end position="35"/>
    </location>
</feature>
<dbReference type="EMBL" id="CP024988">
    <property type="protein sequence ID" value="AWT25629.1"/>
    <property type="molecule type" value="Genomic_DNA"/>
</dbReference>
<proteinExistence type="predicted"/>
<dbReference type="PANTHER" id="PTHR48098">
    <property type="entry name" value="ENTEROCHELIN ESTERASE-RELATED"/>
    <property type="match status" value="1"/>
</dbReference>
<reference evidence="3" key="1">
    <citation type="submission" date="2017-11" db="EMBL/GenBank/DDBJ databases">
        <title>Otitis media/interna in a cat caused by the recently described species Corynebacterium provencense.</title>
        <authorList>
            <person name="Kittl S."/>
            <person name="Brodard I."/>
            <person name="Rychener L."/>
            <person name="Jores J."/>
            <person name="Roosje P."/>
            <person name="Gobeli Brawand S."/>
        </authorList>
    </citation>
    <scope>NUCLEOTIDE SEQUENCE [LARGE SCALE GENOMIC DNA]</scope>
    <source>
        <strain evidence="3">17KM38</strain>
    </source>
</reference>
<accession>A0A2Z3YP02</accession>
<dbReference type="KEGG" id="cpre:Csp1_08210"/>
<keyword evidence="3" id="KW-1185">Reference proteome</keyword>
<evidence type="ECO:0000313" key="3">
    <source>
        <dbReference type="Proteomes" id="UP000247696"/>
    </source>
</evidence>
<name>A0A2Z3YP02_9CORY</name>
<keyword evidence="1" id="KW-0732">Signal</keyword>
<evidence type="ECO:0000313" key="2">
    <source>
        <dbReference type="EMBL" id="AWT25629.1"/>
    </source>
</evidence>
<dbReference type="InterPro" id="IPR000801">
    <property type="entry name" value="Esterase-like"/>
</dbReference>
<protein>
    <submittedName>
        <fullName evidence="2">Diacylglycerol acyltransferase/mycolyltransferase Ag85C</fullName>
        <ecNumber evidence="2">2.3.1.122</ecNumber>
    </submittedName>
</protein>
<dbReference type="RefSeq" id="WP_110481130.1">
    <property type="nucleotide sequence ID" value="NZ_CP024988.1"/>
</dbReference>
<gene>
    <name evidence="2" type="primary">fbpC</name>
    <name evidence="2" type="ORF">Csp1_08210</name>
</gene>
<dbReference type="EC" id="2.3.1.122" evidence="2"/>
<dbReference type="Pfam" id="PF00756">
    <property type="entry name" value="Esterase"/>
    <property type="match status" value="1"/>
</dbReference>